<dbReference type="InterPro" id="IPR052374">
    <property type="entry name" value="SERAC1"/>
</dbReference>
<comment type="subcellular location">
    <subcellularLocation>
        <location evidence="2">Endoplasmic reticulum</location>
    </subcellularLocation>
    <subcellularLocation>
        <location evidence="3">Membrane</location>
    </subcellularLocation>
    <subcellularLocation>
        <location evidence="1">Mitochondrion</location>
    </subcellularLocation>
</comment>
<keyword evidence="5" id="KW-0496">Mitochondrion</keyword>
<dbReference type="OrthoDB" id="5097106at2759"/>
<dbReference type="GO" id="GO:0016020">
    <property type="term" value="C:membrane"/>
    <property type="evidence" value="ECO:0007669"/>
    <property type="project" value="UniProtKB-SubCell"/>
</dbReference>
<evidence type="ECO:0000256" key="3">
    <source>
        <dbReference type="ARBA" id="ARBA00004370"/>
    </source>
</evidence>
<evidence type="ECO:0000256" key="6">
    <source>
        <dbReference type="ARBA" id="ARBA00023136"/>
    </source>
</evidence>
<proteinExistence type="predicted"/>
<evidence type="ECO:0000256" key="5">
    <source>
        <dbReference type="ARBA" id="ARBA00023128"/>
    </source>
</evidence>
<dbReference type="PANTHER" id="PTHR48182">
    <property type="entry name" value="PROTEIN SERAC1"/>
    <property type="match status" value="1"/>
</dbReference>
<organism evidence="7 8">
    <name type="scientific">Ophiocordyceps camponoti-rufipedis</name>
    <dbReference type="NCBI Taxonomy" id="2004952"/>
    <lineage>
        <taxon>Eukaryota</taxon>
        <taxon>Fungi</taxon>
        <taxon>Dikarya</taxon>
        <taxon>Ascomycota</taxon>
        <taxon>Pezizomycotina</taxon>
        <taxon>Sordariomycetes</taxon>
        <taxon>Hypocreomycetidae</taxon>
        <taxon>Hypocreales</taxon>
        <taxon>Ophiocordycipitaceae</taxon>
        <taxon>Ophiocordyceps</taxon>
    </lineage>
</organism>
<gene>
    <name evidence="7" type="ORF">CDD80_6364</name>
</gene>
<keyword evidence="4" id="KW-0256">Endoplasmic reticulum</keyword>
<dbReference type="GO" id="GO:0005783">
    <property type="term" value="C:endoplasmic reticulum"/>
    <property type="evidence" value="ECO:0007669"/>
    <property type="project" value="UniProtKB-SubCell"/>
</dbReference>
<dbReference type="PANTHER" id="PTHR48182:SF2">
    <property type="entry name" value="PROTEIN SERAC1"/>
    <property type="match status" value="1"/>
</dbReference>
<evidence type="ECO:0000256" key="4">
    <source>
        <dbReference type="ARBA" id="ARBA00022824"/>
    </source>
</evidence>
<reference evidence="7 8" key="1">
    <citation type="submission" date="2017-06" db="EMBL/GenBank/DDBJ databases">
        <title>Ant-infecting Ophiocordyceps genomes reveal a high diversity of potential behavioral manipulation genes and a possible major role for enterotoxins.</title>
        <authorList>
            <person name="De Bekker C."/>
            <person name="Evans H.C."/>
            <person name="Brachmann A."/>
            <person name="Hughes D.P."/>
        </authorList>
    </citation>
    <scope>NUCLEOTIDE SEQUENCE [LARGE SCALE GENOMIC DNA]</scope>
    <source>
        <strain evidence="7 8">Map16</strain>
    </source>
</reference>
<dbReference type="STRING" id="2004952.A0A2C5XSR9"/>
<keyword evidence="8" id="KW-1185">Reference proteome</keyword>
<sequence>MAMFARSFKGLWRSPTADPVPAPARRLTLRIHNIPIETTLENLRDNLKRIASRFSALKGTIDELQASSLVRCGQRLCATVSFSTVVPEAEILRLLQGAGEYPYEYDFDFYGITPLHEDVTGVEADIVAVPGLASHAIGSWRSRTGNDVWLRDFLPEIPKIRVLLYGYNTKLLESDSRQSISNMGRKLLEEISSFRSNDSVRDAWPALVASHYSSNEHNSQLSQTCCGLVFFGVPNFGLRHVQLQL</sequence>
<evidence type="ECO:0000313" key="8">
    <source>
        <dbReference type="Proteomes" id="UP000226431"/>
    </source>
</evidence>
<name>A0A2C5XSR9_9HYPO</name>
<comment type="caution">
    <text evidence="7">The sequence shown here is derived from an EMBL/GenBank/DDBJ whole genome shotgun (WGS) entry which is preliminary data.</text>
</comment>
<evidence type="ECO:0000313" key="7">
    <source>
        <dbReference type="EMBL" id="PHH78729.1"/>
    </source>
</evidence>
<protein>
    <submittedName>
        <fullName evidence="7">Uncharacterized protein</fullName>
    </submittedName>
</protein>
<dbReference type="EMBL" id="NJES01000069">
    <property type="protein sequence ID" value="PHH78729.1"/>
    <property type="molecule type" value="Genomic_DNA"/>
</dbReference>
<dbReference type="Proteomes" id="UP000226431">
    <property type="component" value="Unassembled WGS sequence"/>
</dbReference>
<keyword evidence="6" id="KW-0472">Membrane</keyword>
<accession>A0A2C5XSR9</accession>
<evidence type="ECO:0000256" key="2">
    <source>
        <dbReference type="ARBA" id="ARBA00004240"/>
    </source>
</evidence>
<dbReference type="AlphaFoldDB" id="A0A2C5XSR9"/>
<dbReference type="GO" id="GO:0005739">
    <property type="term" value="C:mitochondrion"/>
    <property type="evidence" value="ECO:0007669"/>
    <property type="project" value="UniProtKB-SubCell"/>
</dbReference>
<evidence type="ECO:0000256" key="1">
    <source>
        <dbReference type="ARBA" id="ARBA00004173"/>
    </source>
</evidence>